<name>A0A061A4V0_9ACTN</name>
<feature type="region of interest" description="Disordered" evidence="1">
    <location>
        <begin position="120"/>
        <end position="146"/>
    </location>
</feature>
<sequence>MDSTTWTRADRVEDALSRLRGKGALQVLTALEQRGPLRPGTLREATGLATGSFHYRTQQLLHDGLVTRLGPDEHFAYDLTSAAQGLGPVHAELHDFGRRSQATEVTVQSNQPCAEANRAHAARQRSPAAPATTGLFSHPPESHPRVPAYITALSHPSRTQ</sequence>
<dbReference type="EMBL" id="LK022848">
    <property type="protein sequence ID" value="CDR10510.1"/>
    <property type="molecule type" value="Genomic_DNA"/>
</dbReference>
<reference evidence="3 4" key="2">
    <citation type="submission" date="2021-03" db="EMBL/GenBank/DDBJ databases">
        <title>Genomic Encyclopedia of Type Strains, Phase IV (KMG-IV): sequencing the most valuable type-strain genomes for metagenomic binning, comparative biology and taxonomic classification.</title>
        <authorList>
            <person name="Goeker M."/>
        </authorList>
    </citation>
    <scope>NUCLEOTIDE SEQUENCE [LARGE SCALE GENOMIC DNA]</scope>
    <source>
        <strain evidence="3 4">DSM 41954</strain>
    </source>
</reference>
<keyword evidence="3" id="KW-0238">DNA-binding</keyword>
<dbReference type="Proteomes" id="UP000756710">
    <property type="component" value="Unassembled WGS sequence"/>
</dbReference>
<evidence type="ECO:0000313" key="4">
    <source>
        <dbReference type="Proteomes" id="UP000756710"/>
    </source>
</evidence>
<organism evidence="2">
    <name type="scientific">Streptomyces iranensis</name>
    <dbReference type="NCBI Taxonomy" id="576784"/>
    <lineage>
        <taxon>Bacteria</taxon>
        <taxon>Bacillati</taxon>
        <taxon>Actinomycetota</taxon>
        <taxon>Actinomycetes</taxon>
        <taxon>Kitasatosporales</taxon>
        <taxon>Streptomycetaceae</taxon>
        <taxon>Streptomyces</taxon>
        <taxon>Streptomyces violaceusniger group</taxon>
    </lineage>
</organism>
<dbReference type="HOGENOM" id="CLU_1651195_0_0_11"/>
<proteinExistence type="predicted"/>
<dbReference type="Gene3D" id="1.10.10.10">
    <property type="entry name" value="Winged helix-like DNA-binding domain superfamily/Winged helix DNA-binding domain"/>
    <property type="match status" value="1"/>
</dbReference>
<dbReference type="RefSeq" id="WP_245387440.1">
    <property type="nucleotide sequence ID" value="NZ_BAABDR010000060.1"/>
</dbReference>
<dbReference type="InterPro" id="IPR036390">
    <property type="entry name" value="WH_DNA-bd_sf"/>
</dbReference>
<protein>
    <submittedName>
        <fullName evidence="3">DNA-binding HxlR family transcriptional regulator</fullName>
    </submittedName>
</protein>
<dbReference type="AlphaFoldDB" id="A0A061A4V0"/>
<evidence type="ECO:0000313" key="3">
    <source>
        <dbReference type="EMBL" id="MBP2059582.1"/>
    </source>
</evidence>
<gene>
    <name evidence="3" type="ORF">J2Z30_000578</name>
    <name evidence="2" type="ORF">SIRAN6966</name>
</gene>
<dbReference type="InterPro" id="IPR036388">
    <property type="entry name" value="WH-like_DNA-bd_sf"/>
</dbReference>
<dbReference type="GO" id="GO:0003677">
    <property type="term" value="F:DNA binding"/>
    <property type="evidence" value="ECO:0007669"/>
    <property type="project" value="UniProtKB-KW"/>
</dbReference>
<evidence type="ECO:0000256" key="1">
    <source>
        <dbReference type="SAM" id="MobiDB-lite"/>
    </source>
</evidence>
<reference evidence="2" key="1">
    <citation type="submission" date="2014-05" db="EMBL/GenBank/DDBJ databases">
        <authorList>
            <person name="Horn Fabian"/>
        </authorList>
    </citation>
    <scope>NUCLEOTIDE SEQUENCE</scope>
</reference>
<accession>A0A061A4V0</accession>
<evidence type="ECO:0000313" key="2">
    <source>
        <dbReference type="EMBL" id="CDR10510.1"/>
    </source>
</evidence>
<dbReference type="SUPFAM" id="SSF46785">
    <property type="entry name" value="Winged helix' DNA-binding domain"/>
    <property type="match status" value="1"/>
</dbReference>
<dbReference type="EMBL" id="JAGGLR010000001">
    <property type="protein sequence ID" value="MBP2059582.1"/>
    <property type="molecule type" value="Genomic_DNA"/>
</dbReference>
<keyword evidence="4" id="KW-1185">Reference proteome</keyword>